<proteinExistence type="predicted"/>
<keyword evidence="3" id="KW-1185">Reference proteome</keyword>
<organism evidence="2 3">
    <name type="scientific">Enterovibrio gelatinilyticus</name>
    <dbReference type="NCBI Taxonomy" id="2899819"/>
    <lineage>
        <taxon>Bacteria</taxon>
        <taxon>Pseudomonadati</taxon>
        <taxon>Pseudomonadota</taxon>
        <taxon>Gammaproteobacteria</taxon>
        <taxon>Vibrionales</taxon>
        <taxon>Vibrionaceae</taxon>
        <taxon>Enterovibrio</taxon>
    </lineage>
</organism>
<gene>
    <name evidence="2" type="ORF">LRP50_23475</name>
</gene>
<dbReference type="Gene3D" id="3.40.30.10">
    <property type="entry name" value="Glutaredoxin"/>
    <property type="match status" value="1"/>
</dbReference>
<accession>A0ABT5R739</accession>
<evidence type="ECO:0000313" key="2">
    <source>
        <dbReference type="EMBL" id="MDD1796086.1"/>
    </source>
</evidence>
<sequence length="112" mass="12360">MKASTIGFKPDYEEDAPSVEDVTHLTGLAVIEFGAPWCTHCQGAQSAIREILEPTTMLHIKVFDGKGKRLGRHFKVKLWPTVIVLKDGVEVARVVRPTEAHEVQDLLQAANA</sequence>
<reference evidence="2" key="1">
    <citation type="submission" date="2021-12" db="EMBL/GenBank/DDBJ databases">
        <title>Enterovibrio ZSDZ35 sp. nov. and Enterovibrio ZSDZ42 sp. nov., isolated from coastal seawater in Qingdao.</title>
        <authorList>
            <person name="Zhang P."/>
        </authorList>
    </citation>
    <scope>NUCLEOTIDE SEQUENCE</scope>
    <source>
        <strain evidence="2">ZSDZ42</strain>
    </source>
</reference>
<dbReference type="Proteomes" id="UP001149400">
    <property type="component" value="Unassembled WGS sequence"/>
</dbReference>
<evidence type="ECO:0000259" key="1">
    <source>
        <dbReference type="Pfam" id="PF00085"/>
    </source>
</evidence>
<dbReference type="InterPro" id="IPR036249">
    <property type="entry name" value="Thioredoxin-like_sf"/>
</dbReference>
<dbReference type="SUPFAM" id="SSF52833">
    <property type="entry name" value="Thioredoxin-like"/>
    <property type="match status" value="1"/>
</dbReference>
<feature type="domain" description="Thioredoxin" evidence="1">
    <location>
        <begin position="21"/>
        <end position="107"/>
    </location>
</feature>
<name>A0ABT5R739_9GAMM</name>
<dbReference type="RefSeq" id="WP_274166848.1">
    <property type="nucleotide sequence ID" value="NZ_JAJUBC010000041.1"/>
</dbReference>
<dbReference type="Pfam" id="PF00085">
    <property type="entry name" value="Thioredoxin"/>
    <property type="match status" value="1"/>
</dbReference>
<dbReference type="CDD" id="cd02947">
    <property type="entry name" value="TRX_family"/>
    <property type="match status" value="1"/>
</dbReference>
<dbReference type="InterPro" id="IPR013766">
    <property type="entry name" value="Thioredoxin_domain"/>
</dbReference>
<evidence type="ECO:0000313" key="3">
    <source>
        <dbReference type="Proteomes" id="UP001149400"/>
    </source>
</evidence>
<protein>
    <submittedName>
        <fullName evidence="2">Thioredoxin family protein</fullName>
    </submittedName>
</protein>
<dbReference type="EMBL" id="JAJUBC010000041">
    <property type="protein sequence ID" value="MDD1796086.1"/>
    <property type="molecule type" value="Genomic_DNA"/>
</dbReference>
<comment type="caution">
    <text evidence="2">The sequence shown here is derived from an EMBL/GenBank/DDBJ whole genome shotgun (WGS) entry which is preliminary data.</text>
</comment>